<dbReference type="InterPro" id="IPR004629">
    <property type="entry name" value="WecG_TagA_CpsF"/>
</dbReference>
<dbReference type="CDD" id="cd06533">
    <property type="entry name" value="Glyco_transf_WecG_TagA"/>
    <property type="match status" value="1"/>
</dbReference>
<dbReference type="STRING" id="1499686.BN1079_00355"/>
<dbReference type="Proteomes" id="UP000053902">
    <property type="component" value="Unassembled WGS sequence"/>
</dbReference>
<name>A0A078LP02_9PSED</name>
<evidence type="ECO:0000256" key="1">
    <source>
        <dbReference type="ARBA" id="ARBA00022676"/>
    </source>
</evidence>
<organism evidence="3 4">
    <name type="scientific">Pseudomonas saudiphocaensis</name>
    <dbReference type="NCBI Taxonomy" id="1499686"/>
    <lineage>
        <taxon>Bacteria</taxon>
        <taxon>Pseudomonadati</taxon>
        <taxon>Pseudomonadota</taxon>
        <taxon>Gammaproteobacteria</taxon>
        <taxon>Pseudomonadales</taxon>
        <taxon>Pseudomonadaceae</taxon>
        <taxon>Pseudomonas</taxon>
    </lineage>
</organism>
<keyword evidence="2 3" id="KW-0808">Transferase</keyword>
<keyword evidence="4" id="KW-1185">Reference proteome</keyword>
<dbReference type="Pfam" id="PF03808">
    <property type="entry name" value="Glyco_tran_WecG"/>
    <property type="match status" value="1"/>
</dbReference>
<protein>
    <submittedName>
        <fullName evidence="3">N-acetyl-mannosamine transferase</fullName>
    </submittedName>
</protein>
<proteinExistence type="predicted"/>
<accession>A0A078LP02</accession>
<evidence type="ECO:0000313" key="4">
    <source>
        <dbReference type="Proteomes" id="UP000053902"/>
    </source>
</evidence>
<dbReference type="RefSeq" id="WP_037021875.1">
    <property type="nucleotide sequence ID" value="NZ_CCSF01000001.1"/>
</dbReference>
<dbReference type="NCBIfam" id="TIGR00696">
    <property type="entry name" value="wecG_tagA_cpsF"/>
    <property type="match status" value="1"/>
</dbReference>
<dbReference type="EMBL" id="CCSF01000001">
    <property type="protein sequence ID" value="CDZ93075.1"/>
    <property type="molecule type" value="Genomic_DNA"/>
</dbReference>
<evidence type="ECO:0000256" key="2">
    <source>
        <dbReference type="ARBA" id="ARBA00022679"/>
    </source>
</evidence>
<sequence>MSSDTTAFGINFYSGNKKALLGCIREGVKQPYSFVVTPNVDHLVQLQHDDALRDAYARARWRLCDSRVLLALLDRLGVEIEEAIPGSDLTLDLLQWASEDRLRVVLIGCSTAETQKLKELYPGIDLYHHNPPMGFINNPEEVQRCLQFIRDTPSELVLFAVGTPRGEILAAAIQPHERSGMAFSIGASIAFATGTIKRAPLWMRECKLEWLHRMCLEPRRLAKRYFQDALYIVPAYWREKNSRHKASLAKQQS</sequence>
<keyword evidence="1" id="KW-0328">Glycosyltransferase</keyword>
<gene>
    <name evidence="3" type="ORF">BN1079_00355</name>
</gene>
<dbReference type="OrthoDB" id="9808602at2"/>
<dbReference type="PANTHER" id="PTHR34136:SF1">
    <property type="entry name" value="UDP-N-ACETYL-D-MANNOSAMINURONIC ACID TRANSFERASE"/>
    <property type="match status" value="1"/>
</dbReference>
<dbReference type="eggNOG" id="COG1922">
    <property type="taxonomic scope" value="Bacteria"/>
</dbReference>
<reference evidence="3 4" key="1">
    <citation type="submission" date="2014-07" db="EMBL/GenBank/DDBJ databases">
        <authorList>
            <person name="Urmite Genomes Urmite Genomes"/>
        </authorList>
    </citation>
    <scope>NUCLEOTIDE SEQUENCE [LARGE SCALE GENOMIC DNA]</scope>
    <source>
        <strain evidence="3 4">20_BN</strain>
    </source>
</reference>
<dbReference type="AlphaFoldDB" id="A0A078LP02"/>
<dbReference type="GO" id="GO:0016758">
    <property type="term" value="F:hexosyltransferase activity"/>
    <property type="evidence" value="ECO:0007669"/>
    <property type="project" value="TreeGrafter"/>
</dbReference>
<dbReference type="HOGENOM" id="CLU_063203_0_1_6"/>
<evidence type="ECO:0000313" key="3">
    <source>
        <dbReference type="EMBL" id="CDZ93075.1"/>
    </source>
</evidence>
<dbReference type="PANTHER" id="PTHR34136">
    <property type="match status" value="1"/>
</dbReference>